<name>A0A3M4VNI2_PSECI</name>
<proteinExistence type="predicted"/>
<evidence type="ECO:0000313" key="4">
    <source>
        <dbReference type="Proteomes" id="UP000614982"/>
    </source>
</evidence>
<evidence type="ECO:0000313" key="2">
    <source>
        <dbReference type="EMBL" id="RMR53147.1"/>
    </source>
</evidence>
<sequence>MATPVYMSIKGSRQGLITEKALTFESVGNTYKKEHEDQFMIQAVSHVITVPCDLQSSQPATTRIHKPLCITKIFDRASPMLQAALASNERLPLVEIHWYRIADGVLEHYYTTSLEDAVIVEIKDYMLSSQDPANAHSSHLQDVHIAYSKITWTHLMAKSSGSDDLRFPIRA</sequence>
<evidence type="ECO:0000313" key="1">
    <source>
        <dbReference type="EMBL" id="GFM90159.1"/>
    </source>
</evidence>
<dbReference type="Proteomes" id="UP000614982">
    <property type="component" value="Unassembled WGS sequence"/>
</dbReference>
<dbReference type="EMBL" id="BLWA01000001">
    <property type="protein sequence ID" value="GFM90159.1"/>
    <property type="molecule type" value="Genomic_DNA"/>
</dbReference>
<dbReference type="SUPFAM" id="SSF141452">
    <property type="entry name" value="Hcp1-like"/>
    <property type="match status" value="1"/>
</dbReference>
<protein>
    <submittedName>
        <fullName evidence="1">Secreted protein Hcp</fullName>
    </submittedName>
</protein>
<dbReference type="OrthoDB" id="5674026at2"/>
<dbReference type="NCBIfam" id="TIGR03344">
    <property type="entry name" value="VI_effect_Hcp1"/>
    <property type="match status" value="1"/>
</dbReference>
<dbReference type="GeneID" id="93659106"/>
<dbReference type="PANTHER" id="PTHR34319:SF6">
    <property type="entry name" value="MAJOR EXPORTED PROTEIN"/>
    <property type="match status" value="1"/>
</dbReference>
<dbReference type="InterPro" id="IPR036624">
    <property type="entry name" value="Hcp1-lik_sf"/>
</dbReference>
<dbReference type="InterPro" id="IPR008514">
    <property type="entry name" value="T6SS_Hcp"/>
</dbReference>
<evidence type="ECO:0000313" key="3">
    <source>
        <dbReference type="Proteomes" id="UP000278332"/>
    </source>
</evidence>
<reference evidence="1 4" key="2">
    <citation type="submission" date="2020-05" db="EMBL/GenBank/DDBJ databases">
        <title>Genetic diversity of Pseudomonas cichorii.</title>
        <authorList>
            <person name="Tani S."/>
            <person name="Yagi H."/>
            <person name="Hashimoto S."/>
            <person name="Iiyama K."/>
            <person name="Furuya N."/>
        </authorList>
    </citation>
    <scope>NUCLEOTIDE SEQUENCE [LARGE SCALE GENOMIC DNA]</scope>
    <source>
        <strain evidence="1 4">LMG 2162</strain>
    </source>
</reference>
<keyword evidence="4" id="KW-1185">Reference proteome</keyword>
<dbReference type="InterPro" id="IPR052947">
    <property type="entry name" value="T6SS_Hcp1_domain"/>
</dbReference>
<dbReference type="Pfam" id="PF05638">
    <property type="entry name" value="T6SS_HCP"/>
    <property type="match status" value="1"/>
</dbReference>
<organism evidence="2 3">
    <name type="scientific">Pseudomonas cichorii</name>
    <dbReference type="NCBI Taxonomy" id="36746"/>
    <lineage>
        <taxon>Bacteria</taxon>
        <taxon>Pseudomonadati</taxon>
        <taxon>Pseudomonadota</taxon>
        <taxon>Gammaproteobacteria</taxon>
        <taxon>Pseudomonadales</taxon>
        <taxon>Pseudomonadaceae</taxon>
        <taxon>Pseudomonas</taxon>
    </lineage>
</organism>
<comment type="caution">
    <text evidence="2">The sequence shown here is derived from an EMBL/GenBank/DDBJ whole genome shotgun (WGS) entry which is preliminary data.</text>
</comment>
<dbReference type="Proteomes" id="UP000278332">
    <property type="component" value="Unassembled WGS sequence"/>
</dbReference>
<reference evidence="2 3" key="1">
    <citation type="submission" date="2018-08" db="EMBL/GenBank/DDBJ databases">
        <title>Recombination of ecologically and evolutionarily significant loci maintains genetic cohesion in the Pseudomonas syringae species complex.</title>
        <authorList>
            <person name="Dillon M."/>
            <person name="Thakur S."/>
            <person name="Almeida R.N.D."/>
            <person name="Weir B.S."/>
            <person name="Guttman D.S."/>
        </authorList>
    </citation>
    <scope>NUCLEOTIDE SEQUENCE [LARGE SCALE GENOMIC DNA]</scope>
    <source>
        <strain evidence="2 3">ICMP 6917</strain>
    </source>
</reference>
<dbReference type="AlphaFoldDB" id="A0A3M4VNI2"/>
<dbReference type="Gene3D" id="2.30.110.20">
    <property type="entry name" value="Hcp1-like"/>
    <property type="match status" value="1"/>
</dbReference>
<accession>A0A3M4VNI2</accession>
<dbReference type="PANTHER" id="PTHR34319">
    <property type="entry name" value="MAJOR EXPORTED PROTEIN"/>
    <property type="match status" value="1"/>
</dbReference>
<dbReference type="EMBL" id="RBRY01000135">
    <property type="protein sequence ID" value="RMR53147.1"/>
    <property type="molecule type" value="Genomic_DNA"/>
</dbReference>
<gene>
    <name evidence="1" type="primary">hcpA</name>
    <name evidence="2" type="ORF">ALP84_02456</name>
    <name evidence="1" type="ORF">PSCICP_01310</name>
</gene>
<dbReference type="RefSeq" id="WP_025260019.1">
    <property type="nucleotide sequence ID" value="NZ_BLVX01000014.1"/>
</dbReference>